<evidence type="ECO:0000313" key="9">
    <source>
        <dbReference type="EMBL" id="KAL1006961.1"/>
    </source>
</evidence>
<dbReference type="Proteomes" id="UP001557470">
    <property type="component" value="Unassembled WGS sequence"/>
</dbReference>
<keyword evidence="2 5" id="KW-0863">Zinc-finger</keyword>
<dbReference type="EMBL" id="JAGEUA010000002">
    <property type="protein sequence ID" value="KAL1006961.1"/>
    <property type="molecule type" value="Genomic_DNA"/>
</dbReference>
<proteinExistence type="predicted"/>
<evidence type="ECO:0000259" key="8">
    <source>
        <dbReference type="PROSITE" id="PS50950"/>
    </source>
</evidence>
<keyword evidence="6" id="KW-0175">Coiled coil</keyword>
<dbReference type="SMART" id="SM00980">
    <property type="entry name" value="THAP"/>
    <property type="match status" value="1"/>
</dbReference>
<organism evidence="9 10">
    <name type="scientific">Umbra pygmaea</name>
    <name type="common">Eastern mudminnow</name>
    <dbReference type="NCBI Taxonomy" id="75934"/>
    <lineage>
        <taxon>Eukaryota</taxon>
        <taxon>Metazoa</taxon>
        <taxon>Chordata</taxon>
        <taxon>Craniata</taxon>
        <taxon>Vertebrata</taxon>
        <taxon>Euteleostomi</taxon>
        <taxon>Actinopterygii</taxon>
        <taxon>Neopterygii</taxon>
        <taxon>Teleostei</taxon>
        <taxon>Protacanthopterygii</taxon>
        <taxon>Esociformes</taxon>
        <taxon>Umbridae</taxon>
        <taxon>Umbra</taxon>
    </lineage>
</organism>
<dbReference type="GO" id="GO:0003677">
    <property type="term" value="F:DNA binding"/>
    <property type="evidence" value="ECO:0007669"/>
    <property type="project" value="UniProtKB-UniRule"/>
</dbReference>
<keyword evidence="4 5" id="KW-0238">DNA-binding</keyword>
<name>A0ABD0XDG0_UMBPY</name>
<dbReference type="Pfam" id="PF05485">
    <property type="entry name" value="THAP"/>
    <property type="match status" value="1"/>
</dbReference>
<evidence type="ECO:0000256" key="7">
    <source>
        <dbReference type="SAM" id="MobiDB-lite"/>
    </source>
</evidence>
<dbReference type="SUPFAM" id="SSF57716">
    <property type="entry name" value="Glucocorticoid receptor-like (DNA-binding domain)"/>
    <property type="match status" value="1"/>
</dbReference>
<dbReference type="PANTHER" id="PTHR23080">
    <property type="entry name" value="THAP DOMAIN PROTEIN"/>
    <property type="match status" value="1"/>
</dbReference>
<comment type="caution">
    <text evidence="9">The sequence shown here is derived from an EMBL/GenBank/DDBJ whole genome shotgun (WGS) entry which is preliminary data.</text>
</comment>
<evidence type="ECO:0000256" key="4">
    <source>
        <dbReference type="ARBA" id="ARBA00023125"/>
    </source>
</evidence>
<feature type="compositionally biased region" description="Polar residues" evidence="7">
    <location>
        <begin position="132"/>
        <end position="194"/>
    </location>
</feature>
<dbReference type="PANTHER" id="PTHR23080:SF144">
    <property type="entry name" value="SPINDLE AND KINETOCHORE ASSOCIATED COMPLEX SUBUNIT 3"/>
    <property type="match status" value="1"/>
</dbReference>
<accession>A0ABD0XDG0</accession>
<evidence type="ECO:0000256" key="6">
    <source>
        <dbReference type="SAM" id="Coils"/>
    </source>
</evidence>
<keyword evidence="3" id="KW-0862">Zinc</keyword>
<dbReference type="InterPro" id="IPR006612">
    <property type="entry name" value="THAP_Znf"/>
</dbReference>
<evidence type="ECO:0000256" key="5">
    <source>
        <dbReference type="PROSITE-ProRule" id="PRU00309"/>
    </source>
</evidence>
<reference evidence="9 10" key="1">
    <citation type="submission" date="2024-06" db="EMBL/GenBank/DDBJ databases">
        <authorList>
            <person name="Pan Q."/>
            <person name="Wen M."/>
            <person name="Jouanno E."/>
            <person name="Zahm M."/>
            <person name="Klopp C."/>
            <person name="Cabau C."/>
            <person name="Louis A."/>
            <person name="Berthelot C."/>
            <person name="Parey E."/>
            <person name="Roest Crollius H."/>
            <person name="Montfort J."/>
            <person name="Robinson-Rechavi M."/>
            <person name="Bouchez O."/>
            <person name="Lampietro C."/>
            <person name="Lopez Roques C."/>
            <person name="Donnadieu C."/>
            <person name="Postlethwait J."/>
            <person name="Bobe J."/>
            <person name="Verreycken H."/>
            <person name="Guiguen Y."/>
        </authorList>
    </citation>
    <scope>NUCLEOTIDE SEQUENCE [LARGE SCALE GENOMIC DNA]</scope>
    <source>
        <strain evidence="9">Up_M1</strain>
        <tissue evidence="9">Testis</tissue>
    </source>
</reference>
<evidence type="ECO:0000256" key="1">
    <source>
        <dbReference type="ARBA" id="ARBA00022723"/>
    </source>
</evidence>
<sequence>MPGSHCCVKNCSSTSNDTYGKHRNNGIQFFRLPKWTQHQGEQVSDLTRRRRIAWLAAKRRKDLTFDLTPQSMRVCSLHFHSGKPSYEMLENHPDWTPSLRLGHNDVKETDGARYQRQVKRRTQHLERPPAQDHQQQLPSPAQDHQQQLPSPAQDHQQQLPSPAQDHQQQLPSLAQDHQQQLPSPAQDHQQQLPSPAQDMECGHCTSRRDVINNLLEENRELKRELDEYRINENFLSGDDNTVKYYTGLPNFALFQTLLLTLTPYLPQDVQQHKHHQQQSTLTKS</sequence>
<protein>
    <recommendedName>
        <fullName evidence="8">THAP-type domain-containing protein</fullName>
    </recommendedName>
</protein>
<dbReference type="GO" id="GO:0008270">
    <property type="term" value="F:zinc ion binding"/>
    <property type="evidence" value="ECO:0007669"/>
    <property type="project" value="UniProtKB-KW"/>
</dbReference>
<evidence type="ECO:0000256" key="2">
    <source>
        <dbReference type="ARBA" id="ARBA00022771"/>
    </source>
</evidence>
<gene>
    <name evidence="9" type="ORF">UPYG_G00079720</name>
</gene>
<dbReference type="PROSITE" id="PS50950">
    <property type="entry name" value="ZF_THAP"/>
    <property type="match status" value="1"/>
</dbReference>
<dbReference type="AlphaFoldDB" id="A0ABD0XDG0"/>
<keyword evidence="10" id="KW-1185">Reference proteome</keyword>
<evidence type="ECO:0000256" key="3">
    <source>
        <dbReference type="ARBA" id="ARBA00022833"/>
    </source>
</evidence>
<evidence type="ECO:0000313" key="10">
    <source>
        <dbReference type="Proteomes" id="UP001557470"/>
    </source>
</evidence>
<feature type="coiled-coil region" evidence="6">
    <location>
        <begin position="204"/>
        <end position="238"/>
    </location>
</feature>
<keyword evidence="1" id="KW-0479">Metal-binding</keyword>
<feature type="region of interest" description="Disordered" evidence="7">
    <location>
        <begin position="112"/>
        <end position="201"/>
    </location>
</feature>
<feature type="domain" description="THAP-type" evidence="8">
    <location>
        <begin position="1"/>
        <end position="100"/>
    </location>
</feature>